<dbReference type="SUPFAM" id="SSF56281">
    <property type="entry name" value="Metallo-hydrolase/oxidoreductase"/>
    <property type="match status" value="1"/>
</dbReference>
<dbReference type="EMBL" id="FXTH01000001">
    <property type="protein sequence ID" value="SMO37788.1"/>
    <property type="molecule type" value="Genomic_DNA"/>
</dbReference>
<evidence type="ECO:0000259" key="1">
    <source>
        <dbReference type="Pfam" id="PF00753"/>
    </source>
</evidence>
<accession>A0A521ASH9</accession>
<name>A0A521ASH9_9BACT</name>
<dbReference type="InterPro" id="IPR001279">
    <property type="entry name" value="Metallo-B-lactamas"/>
</dbReference>
<dbReference type="Proteomes" id="UP000317593">
    <property type="component" value="Unassembled WGS sequence"/>
</dbReference>
<keyword evidence="3" id="KW-1185">Reference proteome</keyword>
<dbReference type="OrthoDB" id="418728at2"/>
<protein>
    <submittedName>
        <fullName evidence="2">Metallo-beta-lactamase superfamily protein</fullName>
    </submittedName>
</protein>
<dbReference type="AlphaFoldDB" id="A0A521ASH9"/>
<dbReference type="NCBIfam" id="NF041809">
    <property type="entry name" value="Avs1a"/>
    <property type="match status" value="1"/>
</dbReference>
<sequence>MVQKEHEVVVEAFPSKNGDSFLINIKDNYFLIDAGYVTTYHNYIKPRLIKLDGEGKRLSRVIITHIDTDHISGSIKFLEENNENEIIGVDQIWHNSYRNLYSHEKTIELTKRSIQLLDSLKQSIDVNSDNKMISAKQGSSLAALILEGEYKWNTDFKDGVISRGAKDKQISDAVNFEIISPNKGKLNALKKFWEKELYKLGFRDKITNDPLFDDAFEFLLLKEKEKYLPRDEKKISKKILSIDDLLEKKFYEDKSVTNGSSIAFVIETEQKRVLFLSDAHPTLISKEIEKRYQDKEFPIYFDLIKVSHHGSFSNNSPKLFQLIDSRNFLISTDGTKHGHPDLSTLAWIISRSSDFERCIHFNYENEGSKFLDNSKWKSQYNYTITVPEQGSSLIISL</sequence>
<dbReference type="PANTHER" id="PTHR30619">
    <property type="entry name" value="DNA INTERNALIZATION/COMPETENCE PROTEIN COMEC/REC2"/>
    <property type="match status" value="1"/>
</dbReference>
<dbReference type="RefSeq" id="WP_142712805.1">
    <property type="nucleotide sequence ID" value="NZ_FXTH01000001.1"/>
</dbReference>
<evidence type="ECO:0000313" key="2">
    <source>
        <dbReference type="EMBL" id="SMO37788.1"/>
    </source>
</evidence>
<gene>
    <name evidence="2" type="ORF">SAMN06265218_101351</name>
</gene>
<reference evidence="2 3" key="1">
    <citation type="submission" date="2017-05" db="EMBL/GenBank/DDBJ databases">
        <authorList>
            <person name="Varghese N."/>
            <person name="Submissions S."/>
        </authorList>
    </citation>
    <scope>NUCLEOTIDE SEQUENCE [LARGE SCALE GENOMIC DNA]</scope>
    <source>
        <strain evidence="2 3">DSM 21194</strain>
    </source>
</reference>
<dbReference type="Gene3D" id="3.60.15.10">
    <property type="entry name" value="Ribonuclease Z/Hydroxyacylglutathione hydrolase-like"/>
    <property type="match status" value="1"/>
</dbReference>
<organism evidence="2 3">
    <name type="scientific">Fodinibius sediminis</name>
    <dbReference type="NCBI Taxonomy" id="1214077"/>
    <lineage>
        <taxon>Bacteria</taxon>
        <taxon>Pseudomonadati</taxon>
        <taxon>Balneolota</taxon>
        <taxon>Balneolia</taxon>
        <taxon>Balneolales</taxon>
        <taxon>Balneolaceae</taxon>
        <taxon>Fodinibius</taxon>
    </lineage>
</organism>
<dbReference type="InterPro" id="IPR052159">
    <property type="entry name" value="Competence_DNA_uptake"/>
</dbReference>
<proteinExistence type="predicted"/>
<evidence type="ECO:0000313" key="3">
    <source>
        <dbReference type="Proteomes" id="UP000317593"/>
    </source>
</evidence>
<dbReference type="PANTHER" id="PTHR30619:SF1">
    <property type="entry name" value="RECOMBINATION PROTEIN 2"/>
    <property type="match status" value="1"/>
</dbReference>
<dbReference type="Pfam" id="PF00753">
    <property type="entry name" value="Lactamase_B"/>
    <property type="match status" value="1"/>
</dbReference>
<feature type="domain" description="Metallo-beta-lactamase" evidence="1">
    <location>
        <begin position="18"/>
        <end position="87"/>
    </location>
</feature>
<dbReference type="InterPro" id="IPR036866">
    <property type="entry name" value="RibonucZ/Hydroxyglut_hydro"/>
</dbReference>